<evidence type="ECO:0000313" key="3">
    <source>
        <dbReference type="Proteomes" id="UP000266723"/>
    </source>
</evidence>
<dbReference type="EMBL" id="QGKV02000832">
    <property type="protein sequence ID" value="KAF3552033.1"/>
    <property type="molecule type" value="Genomic_DNA"/>
</dbReference>
<dbReference type="Proteomes" id="UP000266723">
    <property type="component" value="Unassembled WGS sequence"/>
</dbReference>
<dbReference type="PROSITE" id="PS51419">
    <property type="entry name" value="RAB"/>
    <property type="match status" value="1"/>
</dbReference>
<keyword evidence="1" id="KW-1133">Transmembrane helix</keyword>
<dbReference type="SMART" id="SM00173">
    <property type="entry name" value="RAS"/>
    <property type="match status" value="1"/>
</dbReference>
<gene>
    <name evidence="2" type="ORF">DY000_02002885</name>
</gene>
<evidence type="ECO:0000313" key="2">
    <source>
        <dbReference type="EMBL" id="KAF3552033.1"/>
    </source>
</evidence>
<reference evidence="2 3" key="1">
    <citation type="journal article" date="2020" name="BMC Genomics">
        <title>Intraspecific diversification of the crop wild relative Brassica cretica Lam. using demographic model selection.</title>
        <authorList>
            <person name="Kioukis A."/>
            <person name="Michalopoulou V.A."/>
            <person name="Briers L."/>
            <person name="Pirintsos S."/>
            <person name="Studholme D.J."/>
            <person name="Pavlidis P."/>
            <person name="Sarris P.F."/>
        </authorList>
    </citation>
    <scope>NUCLEOTIDE SEQUENCE [LARGE SCALE GENOMIC DNA]</scope>
    <source>
        <strain evidence="3">cv. PFS-1207/04</strain>
    </source>
</reference>
<dbReference type="Pfam" id="PF00071">
    <property type="entry name" value="Ras"/>
    <property type="match status" value="1"/>
</dbReference>
<sequence length="353" mass="40050">MCHVSSLNEDLSDCSYKEGTSLSHTRTVSFKSTIVFSRSGGAIIVTGIITMSGTSSGSLWLAANPSKRWGELFFLFYTPFWLTLSLGIVVPYKLYETFTELEYLLLALVSALPAFLIPMLLVGKIRRSHYRHRDYYYVRNEFRELVVGSEPEQEMGRALLPLLHSFLAHSLLGHRCSLQALRDIHGAGVSASRLGYVSIDSWDHIDFKIRTITKRIKLQIWDTAGQERFRTITTVPLQLITKEQWAFCWCMMSQTSHPLTELNRNIEHHASDNVNKILVGNKTDMDESKRAVPTSKGQALADEYGIKFFETASQTSKDIKQRLTDTDSRAEDEKKCITGSFCDMLFIAPLDRS</sequence>
<keyword evidence="3" id="KW-1185">Reference proteome</keyword>
<keyword evidence="1" id="KW-0472">Membrane</keyword>
<proteinExistence type="predicted"/>
<dbReference type="PRINTS" id="PR00449">
    <property type="entry name" value="RASTRNSFRMNG"/>
</dbReference>
<evidence type="ECO:0000256" key="1">
    <source>
        <dbReference type="SAM" id="Phobius"/>
    </source>
</evidence>
<organism evidence="2 3">
    <name type="scientific">Brassica cretica</name>
    <name type="common">Mustard</name>
    <dbReference type="NCBI Taxonomy" id="69181"/>
    <lineage>
        <taxon>Eukaryota</taxon>
        <taxon>Viridiplantae</taxon>
        <taxon>Streptophyta</taxon>
        <taxon>Embryophyta</taxon>
        <taxon>Tracheophyta</taxon>
        <taxon>Spermatophyta</taxon>
        <taxon>Magnoliopsida</taxon>
        <taxon>eudicotyledons</taxon>
        <taxon>Gunneridae</taxon>
        <taxon>Pentapetalae</taxon>
        <taxon>rosids</taxon>
        <taxon>malvids</taxon>
        <taxon>Brassicales</taxon>
        <taxon>Brassicaceae</taxon>
        <taxon>Brassiceae</taxon>
        <taxon>Brassica</taxon>
    </lineage>
</organism>
<keyword evidence="1" id="KW-0812">Transmembrane</keyword>
<dbReference type="Gene3D" id="3.40.50.300">
    <property type="entry name" value="P-loop containing nucleotide triphosphate hydrolases"/>
    <property type="match status" value="1"/>
</dbReference>
<dbReference type="InterPro" id="IPR027417">
    <property type="entry name" value="P-loop_NTPase"/>
</dbReference>
<feature type="transmembrane region" description="Helical" evidence="1">
    <location>
        <begin position="40"/>
        <end position="62"/>
    </location>
</feature>
<dbReference type="SUPFAM" id="SSF52540">
    <property type="entry name" value="P-loop containing nucleoside triphosphate hydrolases"/>
    <property type="match status" value="1"/>
</dbReference>
<comment type="caution">
    <text evidence="2">The sequence shown here is derived from an EMBL/GenBank/DDBJ whole genome shotgun (WGS) entry which is preliminary data.</text>
</comment>
<dbReference type="PANTHER" id="PTHR35136:SF1">
    <property type="entry name" value="CYCLOEUCALENOL CYCLOISOMERASE"/>
    <property type="match status" value="1"/>
</dbReference>
<name>A0ABQ7CKZ3_BRACR</name>
<feature type="transmembrane region" description="Helical" evidence="1">
    <location>
        <begin position="74"/>
        <end position="92"/>
    </location>
</feature>
<feature type="transmembrane region" description="Helical" evidence="1">
    <location>
        <begin position="104"/>
        <end position="123"/>
    </location>
</feature>
<dbReference type="InterPro" id="IPR001806">
    <property type="entry name" value="Small_GTPase"/>
</dbReference>
<accession>A0ABQ7CKZ3</accession>
<dbReference type="SMART" id="SM00175">
    <property type="entry name" value="RAB"/>
    <property type="match status" value="1"/>
</dbReference>
<protein>
    <submittedName>
        <fullName evidence="2">Uncharacterized protein</fullName>
    </submittedName>
</protein>
<dbReference type="InterPro" id="IPR020532">
    <property type="entry name" value="Cycloeucalenol_cycloisomerase"/>
</dbReference>
<dbReference type="PANTHER" id="PTHR35136">
    <property type="entry name" value="CYCLOEUCALENOL CYCLOISOMERASE"/>
    <property type="match status" value="1"/>
</dbReference>